<reference evidence="16" key="1">
    <citation type="journal article" date="2014" name="PLoS ONE">
        <title>The genome and linkage map of the northern pike (Esox lucius): conserved synteny revealed between the salmonid sister group and the Neoteleostei.</title>
        <authorList>
            <person name="Rondeau E.B."/>
            <person name="Minkley D.R."/>
            <person name="Leong J.S."/>
            <person name="Messmer A.M."/>
            <person name="Jantzen J.R."/>
            <person name="von Schalburg K.R."/>
            <person name="Lemon C."/>
            <person name="Bird N.H."/>
            <person name="Koop B.F."/>
        </authorList>
    </citation>
    <scope>NUCLEOTIDE SEQUENCE</scope>
</reference>
<keyword evidence="8" id="KW-0297">G-protein coupled receptor</keyword>
<organism evidence="15 16">
    <name type="scientific">Esox lucius</name>
    <name type="common">Northern pike</name>
    <dbReference type="NCBI Taxonomy" id="8010"/>
    <lineage>
        <taxon>Eukaryota</taxon>
        <taxon>Metazoa</taxon>
        <taxon>Chordata</taxon>
        <taxon>Craniata</taxon>
        <taxon>Vertebrata</taxon>
        <taxon>Euteleostomi</taxon>
        <taxon>Actinopterygii</taxon>
        <taxon>Neopterygii</taxon>
        <taxon>Teleostei</taxon>
        <taxon>Protacanthopterygii</taxon>
        <taxon>Esociformes</taxon>
        <taxon>Esocidae</taxon>
        <taxon>Esox</taxon>
    </lineage>
</organism>
<proteinExistence type="predicted"/>
<dbReference type="GO" id="GO:0009755">
    <property type="term" value="P:hormone-mediated signaling pathway"/>
    <property type="evidence" value="ECO:0007669"/>
    <property type="project" value="TreeGrafter"/>
</dbReference>
<evidence type="ECO:0000256" key="12">
    <source>
        <dbReference type="ARBA" id="ARBA00023224"/>
    </source>
</evidence>
<reference evidence="15" key="3">
    <citation type="submission" date="2025-08" db="UniProtKB">
        <authorList>
            <consortium name="Ensembl"/>
        </authorList>
    </citation>
    <scope>IDENTIFICATION</scope>
</reference>
<keyword evidence="7 13" id="KW-1133">Transmembrane helix</keyword>
<feature type="transmembrane region" description="Helical" evidence="13">
    <location>
        <begin position="612"/>
        <end position="636"/>
    </location>
</feature>
<keyword evidence="3" id="KW-0433">Leucine-rich repeat</keyword>
<feature type="transmembrane region" description="Helical" evidence="13">
    <location>
        <begin position="709"/>
        <end position="728"/>
    </location>
</feature>
<keyword evidence="9 13" id="KW-0472">Membrane</keyword>
<dbReference type="STRING" id="8010.ENSELUP00000034691"/>
<dbReference type="SUPFAM" id="SSF81321">
    <property type="entry name" value="Family A G protein-coupled receptor-like"/>
    <property type="match status" value="1"/>
</dbReference>
<feature type="transmembrane region" description="Helical" evidence="13">
    <location>
        <begin position="665"/>
        <end position="686"/>
    </location>
</feature>
<dbReference type="AlphaFoldDB" id="A0A3P9A1N5"/>
<feature type="transmembrane region" description="Helical" evidence="13">
    <location>
        <begin position="759"/>
        <end position="784"/>
    </location>
</feature>
<feature type="domain" description="G-protein coupled receptors family 1 profile" evidence="14">
    <location>
        <begin position="550"/>
        <end position="813"/>
    </location>
</feature>
<feature type="transmembrane region" description="Helical" evidence="13">
    <location>
        <begin position="538"/>
        <end position="560"/>
    </location>
</feature>
<evidence type="ECO:0000256" key="4">
    <source>
        <dbReference type="ARBA" id="ARBA00022692"/>
    </source>
</evidence>
<evidence type="ECO:0000256" key="13">
    <source>
        <dbReference type="SAM" id="Phobius"/>
    </source>
</evidence>
<dbReference type="InterPro" id="IPR003591">
    <property type="entry name" value="Leu-rich_rpt_typical-subtyp"/>
</dbReference>
<comment type="subcellular location">
    <subcellularLocation>
        <location evidence="1">Cell membrane</location>
        <topology evidence="1">Multi-pass membrane protein</topology>
    </subcellularLocation>
</comment>
<dbReference type="InterPro" id="IPR017452">
    <property type="entry name" value="GPCR_Rhodpsn_7TM"/>
</dbReference>
<dbReference type="InterPro" id="IPR001611">
    <property type="entry name" value="Leu-rich_rpt"/>
</dbReference>
<dbReference type="FunFam" id="3.80.10.10:FF:000770">
    <property type="entry name" value="Uncharacterized protein"/>
    <property type="match status" value="1"/>
</dbReference>
<dbReference type="InterPro" id="IPR032675">
    <property type="entry name" value="LRR_dom_sf"/>
</dbReference>
<feature type="transmembrane region" description="Helical" evidence="13">
    <location>
        <begin position="796"/>
        <end position="816"/>
    </location>
</feature>
<evidence type="ECO:0000256" key="1">
    <source>
        <dbReference type="ARBA" id="ARBA00004651"/>
    </source>
</evidence>
<evidence type="ECO:0000256" key="2">
    <source>
        <dbReference type="ARBA" id="ARBA00022475"/>
    </source>
</evidence>
<dbReference type="Pfam" id="PF00001">
    <property type="entry name" value="7tm_1"/>
    <property type="match status" value="1"/>
</dbReference>
<dbReference type="SUPFAM" id="SSF52058">
    <property type="entry name" value="L domain-like"/>
    <property type="match status" value="2"/>
</dbReference>
<dbReference type="PRINTS" id="PR00237">
    <property type="entry name" value="GPCRRHODOPSN"/>
</dbReference>
<feature type="transmembrane region" description="Helical" evidence="13">
    <location>
        <begin position="572"/>
        <end position="592"/>
    </location>
</feature>
<evidence type="ECO:0000256" key="3">
    <source>
        <dbReference type="ARBA" id="ARBA00022614"/>
    </source>
</evidence>
<keyword evidence="2" id="KW-1003">Cell membrane</keyword>
<dbReference type="Gene3D" id="3.80.10.10">
    <property type="entry name" value="Ribonuclease Inhibitor"/>
    <property type="match status" value="1"/>
</dbReference>
<protein>
    <recommendedName>
        <fullName evidence="14">G-protein coupled receptors family 1 profile domain-containing protein</fullName>
    </recommendedName>
</protein>
<keyword evidence="11" id="KW-0325">Glycoprotein</keyword>
<dbReference type="GeneTree" id="ENSGT00940000160214"/>
<dbReference type="OMA" id="GISALCC"/>
<gene>
    <name evidence="15" type="primary">LGR5</name>
</gene>
<keyword evidence="12" id="KW-0807">Transducer</keyword>
<dbReference type="SMART" id="SM00369">
    <property type="entry name" value="LRR_TYP"/>
    <property type="match status" value="14"/>
</dbReference>
<dbReference type="PANTHER" id="PTHR24372:SF71">
    <property type="entry name" value="LEUCINE-RICH REPEAT-CONTAINING G-PROTEIN COUPLED RECEPTOR 5"/>
    <property type="match status" value="1"/>
</dbReference>
<dbReference type="PROSITE" id="PS51450">
    <property type="entry name" value="LRR"/>
    <property type="match status" value="6"/>
</dbReference>
<evidence type="ECO:0000256" key="8">
    <source>
        <dbReference type="ARBA" id="ARBA00023040"/>
    </source>
</evidence>
<evidence type="ECO:0000256" key="11">
    <source>
        <dbReference type="ARBA" id="ARBA00023180"/>
    </source>
</evidence>
<evidence type="ECO:0000256" key="9">
    <source>
        <dbReference type="ARBA" id="ARBA00023136"/>
    </source>
</evidence>
<name>A0A3P9A1N5_ESOLU</name>
<evidence type="ECO:0000259" key="14">
    <source>
        <dbReference type="PROSITE" id="PS50262"/>
    </source>
</evidence>
<dbReference type="Gene3D" id="1.20.1070.10">
    <property type="entry name" value="Rhodopsin 7-helix transmembrane proteins"/>
    <property type="match status" value="1"/>
</dbReference>
<evidence type="ECO:0000256" key="6">
    <source>
        <dbReference type="ARBA" id="ARBA00022737"/>
    </source>
</evidence>
<evidence type="ECO:0000256" key="5">
    <source>
        <dbReference type="ARBA" id="ARBA00022729"/>
    </source>
</evidence>
<dbReference type="OrthoDB" id="1883493at2759"/>
<dbReference type="Bgee" id="ENSELUG00000013350">
    <property type="expression patterns" value="Expressed in nose and 12 other cell types or tissues"/>
</dbReference>
<evidence type="ECO:0000256" key="10">
    <source>
        <dbReference type="ARBA" id="ARBA00023170"/>
    </source>
</evidence>
<dbReference type="PROSITE" id="PS50262">
    <property type="entry name" value="G_PROTEIN_RECEP_F1_2"/>
    <property type="match status" value="1"/>
</dbReference>
<dbReference type="PANTHER" id="PTHR24372">
    <property type="entry name" value="GLYCOPROTEIN HORMONE RECEPTOR"/>
    <property type="match status" value="1"/>
</dbReference>
<sequence length="868" mass="95503">MLSEEGKGDTDSMRILAIMITVLGVADCAFTERSAVLDTDCPSLCKCEDDGMLLRVECVELGLVQLPSKLSMFTSYLDLSMNNITLLPREALSNLPFLQELRLAGNHLTDIPEGAFIGLFNLKVLMLQNNNLRRVPNDALENLRNLRSLRLDANRITSVPAGSFKGLASLRHLWLDDNALSEVPVRALDSLPTLQALTLALNSITHVPDRAFANLTSLVVLHLHNNKIQTLGERCFDGLLSLESLDLNYSNLTMFPMAIGALPNLKELTFHSNYIRSIPEHAFVGNPSLITIYFYNNPIQSVGKSAFQNLPELQMLALRGATEVTEFPDLTGTNSLETLAVTGTHISTLPRNLCDLLPNLVQLDLSHNLIQHLPRFSGCRKIQKIDLRHNHIHEVLADIFLGLTELRTLDLSFNLLSSVPLEGLQDLTHLRLAGNTALRPSLLAQSLPKLRVVEMPYAFQCCAFVSGPGQNSKSRYIWKTNISEDLVSVTEKHIAVSQENEDQEREGDSKHQHPVHCFPSPGPRRLCQSLFGSWPLRAGVWLIVILSFACNSLVLVSIVLSTSPTPPTQYLLAMLSGVHLVTGLSSATLAVLDAVTFDHFTMYGPWLGNGPACWVFDFLSIFSAEASVFLLAAIVLERGWRCTVQGSDRSETCTRRRRPLGGRGTQGISALCCVLAGAIAILPPLIRGEYGLWSPCIAMASPYTPSSCLGHSYATALVLLNSLCYLLMTGTYMRLYCHMDDGTAEEDVVTARECSVTRLLACLLLTNCLLSFPVALLSFFSLLRLSVLTSPEVTKAVLLLVAPLPACLNPLLYILISPHFKEDLNRLLCWMTYRQKIGQHSTGSVSVDSEDAEKQSCDSLQALVSPTM</sequence>
<dbReference type="InterPro" id="IPR000276">
    <property type="entry name" value="GPCR_Rhodpsn"/>
</dbReference>
<dbReference type="Pfam" id="PF00560">
    <property type="entry name" value="LRR_1"/>
    <property type="match status" value="1"/>
</dbReference>
<keyword evidence="4 13" id="KW-0812">Transmembrane</keyword>
<keyword evidence="5" id="KW-0732">Signal</keyword>
<evidence type="ECO:0000313" key="15">
    <source>
        <dbReference type="Ensembl" id="ENSELUP00000034691.2"/>
    </source>
</evidence>
<dbReference type="GO" id="GO:0005886">
    <property type="term" value="C:plasma membrane"/>
    <property type="evidence" value="ECO:0007669"/>
    <property type="project" value="UniProtKB-SubCell"/>
</dbReference>
<dbReference type="GO" id="GO:0008528">
    <property type="term" value="F:G protein-coupled peptide receptor activity"/>
    <property type="evidence" value="ECO:0007669"/>
    <property type="project" value="TreeGrafter"/>
</dbReference>
<reference evidence="15" key="4">
    <citation type="submission" date="2025-09" db="UniProtKB">
        <authorList>
            <consortium name="Ensembl"/>
        </authorList>
    </citation>
    <scope>IDENTIFICATION</scope>
</reference>
<dbReference type="Ensembl" id="ENSELUT00000021670.3">
    <property type="protein sequence ID" value="ENSELUP00000034691.2"/>
    <property type="gene ID" value="ENSELUG00000013350.3"/>
</dbReference>
<keyword evidence="16" id="KW-1185">Reference proteome</keyword>
<reference evidence="15" key="2">
    <citation type="submission" date="2020-02" db="EMBL/GenBank/DDBJ databases">
        <title>Esox lucius (northern pike) genome, fEsoLuc1, primary haplotype.</title>
        <authorList>
            <person name="Myers G."/>
            <person name="Karagic N."/>
            <person name="Meyer A."/>
            <person name="Pippel M."/>
            <person name="Reichard M."/>
            <person name="Winkler S."/>
            <person name="Tracey A."/>
            <person name="Sims Y."/>
            <person name="Howe K."/>
            <person name="Rhie A."/>
            <person name="Formenti G."/>
            <person name="Durbin R."/>
            <person name="Fedrigo O."/>
            <person name="Jarvis E.D."/>
        </authorList>
    </citation>
    <scope>NUCLEOTIDE SEQUENCE [LARGE SCALE GENOMIC DNA]</scope>
</reference>
<keyword evidence="6" id="KW-0677">Repeat</keyword>
<dbReference type="Pfam" id="PF13855">
    <property type="entry name" value="LRR_8"/>
    <property type="match status" value="4"/>
</dbReference>
<dbReference type="InParanoid" id="A0A3P9A1N5"/>
<dbReference type="GO" id="GO:0007189">
    <property type="term" value="P:adenylate cyclase-activating G protein-coupled receptor signaling pathway"/>
    <property type="evidence" value="ECO:0007669"/>
    <property type="project" value="TreeGrafter"/>
</dbReference>
<accession>A0A3P9A1N5</accession>
<evidence type="ECO:0000256" key="7">
    <source>
        <dbReference type="ARBA" id="ARBA00022989"/>
    </source>
</evidence>
<evidence type="ECO:0000313" key="16">
    <source>
        <dbReference type="Proteomes" id="UP000265140"/>
    </source>
</evidence>
<dbReference type="SMART" id="SM00365">
    <property type="entry name" value="LRR_SD22"/>
    <property type="match status" value="6"/>
</dbReference>
<dbReference type="Proteomes" id="UP000265140">
    <property type="component" value="Chromosome 19"/>
</dbReference>
<keyword evidence="10" id="KW-0675">Receptor</keyword>